<evidence type="ECO:0000256" key="5">
    <source>
        <dbReference type="ARBA" id="ARBA00022692"/>
    </source>
</evidence>
<dbReference type="CDD" id="cd07305">
    <property type="entry name" value="Porin3_Tom40"/>
    <property type="match status" value="1"/>
</dbReference>
<evidence type="ECO:0000256" key="10">
    <source>
        <dbReference type="SAM" id="MobiDB-lite"/>
    </source>
</evidence>
<keyword evidence="6" id="KW-1000">Mitochondrion outer membrane</keyword>
<evidence type="ECO:0000256" key="8">
    <source>
        <dbReference type="ARBA" id="ARBA00023128"/>
    </source>
</evidence>
<dbReference type="InterPro" id="IPR037930">
    <property type="entry name" value="Tom40"/>
</dbReference>
<proteinExistence type="inferred from homology"/>
<dbReference type="Gene3D" id="2.40.160.10">
    <property type="entry name" value="Porin"/>
    <property type="match status" value="2"/>
</dbReference>
<dbReference type="InterPro" id="IPR027246">
    <property type="entry name" value="Porin_Euk/Tom40"/>
</dbReference>
<evidence type="ECO:0000256" key="6">
    <source>
        <dbReference type="ARBA" id="ARBA00022787"/>
    </source>
</evidence>
<sequence>MASSFWSVWDRLAEMRKNLNLPSPGSFEQLHKEVRGTLPTNFMIEGARFELHSVHNQNFQTGHSMSWGSAQQPAAYQFTSVFTTPTTTLVGQVDHDGSLSARANYNWIPLPPPPAPPVHQHENSADPAPIPQQPEQPRVTSTTKLQAMLPNRASAQSTIQIEHDHTDLDWSLNIKAVNANPVDAAPSWAKSKTDSSITGTYSVSYLQSVTKSLAVGAEMTYQRAVPDIEEPSISYAVRYAPPASTLPAPTTLPPGVPSPFPPVNPRDPTQVLTATWMPSVGLLNASAWRRINQRLELGADLQLLMTPTAGGQMGRREGIASVGFKLDTLSTTLRAMLSSHGQVSAFLEERISPGIGLQLSGEIDYARNSAGRVGFGFTFEA</sequence>
<dbReference type="Proteomes" id="UP001527925">
    <property type="component" value="Unassembled WGS sequence"/>
</dbReference>
<dbReference type="PANTHER" id="PTHR10802">
    <property type="entry name" value="MITOCHONDRIAL IMPORT RECEPTOR SUBUNIT TOM40"/>
    <property type="match status" value="1"/>
</dbReference>
<dbReference type="InterPro" id="IPR023614">
    <property type="entry name" value="Porin_dom_sf"/>
</dbReference>
<comment type="similarity">
    <text evidence="2">Belongs to the Tom40 family.</text>
</comment>
<keyword evidence="3" id="KW-0813">Transport</keyword>
<organism evidence="11 12">
    <name type="scientific">Polyrhizophydium stewartii</name>
    <dbReference type="NCBI Taxonomy" id="2732419"/>
    <lineage>
        <taxon>Eukaryota</taxon>
        <taxon>Fungi</taxon>
        <taxon>Fungi incertae sedis</taxon>
        <taxon>Chytridiomycota</taxon>
        <taxon>Chytridiomycota incertae sedis</taxon>
        <taxon>Chytridiomycetes</taxon>
        <taxon>Rhizophydiales</taxon>
        <taxon>Rhizophydiales incertae sedis</taxon>
        <taxon>Polyrhizophydium</taxon>
    </lineage>
</organism>
<dbReference type="EMBL" id="JADGIZ020000003">
    <property type="protein sequence ID" value="KAL2919433.1"/>
    <property type="molecule type" value="Genomic_DNA"/>
</dbReference>
<keyword evidence="9" id="KW-0472">Membrane</keyword>
<reference evidence="11 12" key="1">
    <citation type="submission" date="2023-09" db="EMBL/GenBank/DDBJ databases">
        <title>Pangenome analysis of Batrachochytrium dendrobatidis and related Chytrids.</title>
        <authorList>
            <person name="Yacoub M.N."/>
            <person name="Stajich J.E."/>
            <person name="James T.Y."/>
        </authorList>
    </citation>
    <scope>NUCLEOTIDE SEQUENCE [LARGE SCALE GENOMIC DNA]</scope>
    <source>
        <strain evidence="11 12">JEL0888</strain>
    </source>
</reference>
<comment type="subcellular location">
    <subcellularLocation>
        <location evidence="1">Mitochondrion outer membrane</location>
        <topology evidence="1">Multi-pass membrane protein</topology>
    </subcellularLocation>
</comment>
<gene>
    <name evidence="11" type="primary">TOM40</name>
    <name evidence="11" type="ORF">HK105_201078</name>
</gene>
<accession>A0ABR4NIS7</accession>
<name>A0ABR4NIS7_9FUNG</name>
<keyword evidence="7" id="KW-0653">Protein transport</keyword>
<evidence type="ECO:0000313" key="12">
    <source>
        <dbReference type="Proteomes" id="UP001527925"/>
    </source>
</evidence>
<evidence type="ECO:0000256" key="7">
    <source>
        <dbReference type="ARBA" id="ARBA00022927"/>
    </source>
</evidence>
<evidence type="ECO:0000256" key="9">
    <source>
        <dbReference type="ARBA" id="ARBA00023136"/>
    </source>
</evidence>
<keyword evidence="4" id="KW-1134">Transmembrane beta strand</keyword>
<evidence type="ECO:0000313" key="11">
    <source>
        <dbReference type="EMBL" id="KAL2919433.1"/>
    </source>
</evidence>
<keyword evidence="5" id="KW-0812">Transmembrane</keyword>
<evidence type="ECO:0000256" key="4">
    <source>
        <dbReference type="ARBA" id="ARBA00022452"/>
    </source>
</evidence>
<evidence type="ECO:0000256" key="1">
    <source>
        <dbReference type="ARBA" id="ARBA00004374"/>
    </source>
</evidence>
<dbReference type="Pfam" id="PF01459">
    <property type="entry name" value="Porin_3"/>
    <property type="match status" value="2"/>
</dbReference>
<evidence type="ECO:0000256" key="3">
    <source>
        <dbReference type="ARBA" id="ARBA00022448"/>
    </source>
</evidence>
<feature type="region of interest" description="Disordered" evidence="10">
    <location>
        <begin position="107"/>
        <end position="142"/>
    </location>
</feature>
<protein>
    <submittedName>
        <fullName evidence="11">Translocase of outer mitochondrial membrane</fullName>
    </submittedName>
</protein>
<keyword evidence="12" id="KW-1185">Reference proteome</keyword>
<comment type="caution">
    <text evidence="11">The sequence shown here is derived from an EMBL/GenBank/DDBJ whole genome shotgun (WGS) entry which is preliminary data.</text>
</comment>
<evidence type="ECO:0000256" key="2">
    <source>
        <dbReference type="ARBA" id="ARBA00010510"/>
    </source>
</evidence>
<keyword evidence="8" id="KW-0496">Mitochondrion</keyword>